<accession>A0A371E7H5</accession>
<dbReference type="EMBL" id="QJKJ01015772">
    <property type="protein sequence ID" value="RDX61978.1"/>
    <property type="molecule type" value="Genomic_DNA"/>
</dbReference>
<reference evidence="1" key="1">
    <citation type="submission" date="2018-05" db="EMBL/GenBank/DDBJ databases">
        <title>Draft genome of Mucuna pruriens seed.</title>
        <authorList>
            <person name="Nnadi N.E."/>
            <person name="Vos R."/>
            <person name="Hasami M.H."/>
            <person name="Devisetty U.K."/>
            <person name="Aguiy J.C."/>
        </authorList>
    </citation>
    <scope>NUCLEOTIDE SEQUENCE [LARGE SCALE GENOMIC DNA]</scope>
    <source>
        <strain evidence="1">JCA_2017</strain>
    </source>
</reference>
<feature type="non-terminal residue" evidence="1">
    <location>
        <position position="1"/>
    </location>
</feature>
<protein>
    <submittedName>
        <fullName evidence="1">Uncharacterized protein</fullName>
    </submittedName>
</protein>
<organism evidence="1 2">
    <name type="scientific">Mucuna pruriens</name>
    <name type="common">Velvet bean</name>
    <name type="synonym">Dolichos pruriens</name>
    <dbReference type="NCBI Taxonomy" id="157652"/>
    <lineage>
        <taxon>Eukaryota</taxon>
        <taxon>Viridiplantae</taxon>
        <taxon>Streptophyta</taxon>
        <taxon>Embryophyta</taxon>
        <taxon>Tracheophyta</taxon>
        <taxon>Spermatophyta</taxon>
        <taxon>Magnoliopsida</taxon>
        <taxon>eudicotyledons</taxon>
        <taxon>Gunneridae</taxon>
        <taxon>Pentapetalae</taxon>
        <taxon>rosids</taxon>
        <taxon>fabids</taxon>
        <taxon>Fabales</taxon>
        <taxon>Fabaceae</taxon>
        <taxon>Papilionoideae</taxon>
        <taxon>50 kb inversion clade</taxon>
        <taxon>NPAAA clade</taxon>
        <taxon>indigoferoid/millettioid clade</taxon>
        <taxon>Phaseoleae</taxon>
        <taxon>Mucuna</taxon>
    </lineage>
</organism>
<evidence type="ECO:0000313" key="2">
    <source>
        <dbReference type="Proteomes" id="UP000257109"/>
    </source>
</evidence>
<gene>
    <name evidence="1" type="ORF">CR513_59747</name>
</gene>
<name>A0A371E7H5_MUCPR</name>
<evidence type="ECO:0000313" key="1">
    <source>
        <dbReference type="EMBL" id="RDX61978.1"/>
    </source>
</evidence>
<keyword evidence="2" id="KW-1185">Reference proteome</keyword>
<sequence length="145" mass="15669">MTTWSVELSEFALKFKLRGAIKTQALANLKRTYDGCCIFKQLGQVQGPTRGTRLDLRGRGMTSVLSHQLTTDGQAHQGDVQSKGLPTLKVLPSGLERALEVRNVRGPTCSPSRSRIGDGWPLFGTACIMAPPKGQGRGNQSTSND</sequence>
<dbReference type="Proteomes" id="UP000257109">
    <property type="component" value="Unassembled WGS sequence"/>
</dbReference>
<dbReference type="AlphaFoldDB" id="A0A371E7H5"/>
<comment type="caution">
    <text evidence="1">The sequence shown here is derived from an EMBL/GenBank/DDBJ whole genome shotgun (WGS) entry which is preliminary data.</text>
</comment>
<proteinExistence type="predicted"/>